<dbReference type="KEGG" id="many:MANY_01420"/>
<feature type="transmembrane region" description="Helical" evidence="1">
    <location>
        <begin position="20"/>
        <end position="44"/>
    </location>
</feature>
<dbReference type="AlphaFoldDB" id="A0A6N4W2C1"/>
<evidence type="ECO:0000313" key="2">
    <source>
        <dbReference type="EMBL" id="BBZ74805.1"/>
    </source>
</evidence>
<feature type="transmembrane region" description="Helical" evidence="1">
    <location>
        <begin position="95"/>
        <end position="113"/>
    </location>
</feature>
<sequence length="273" mass="28647">MTLLSYSASTALLAYDSVALRVGMVVGALVFPVLGLILLIIGLVERSKANRPRPPYVPGYPGHPVPPSYPGYPPPPGYPLPYPPPPPPRSTAGRGLITAGSILLVLSLIGIAGRAATGVGDRTAAEKFTPPVKVGQCITGEALASGTIGASDIISCTDTNGVFEVVSAGIQDAKCPDGKRDDTDFARWTNDQYTVCFLPNLQTGQCYAAIHGTPTPTEPNRGNTLEPVDCTATSAAFRVVKRANAADFDLCPPGTKQRIWTMPPRTYCTAPPS</sequence>
<protein>
    <submittedName>
        <fullName evidence="2">Uncharacterized protein</fullName>
    </submittedName>
</protein>
<reference evidence="2 3" key="1">
    <citation type="journal article" date="2019" name="Emerg. Microbes Infect.">
        <title>Comprehensive subspecies identification of 175 nontuberculous mycobacteria species based on 7547 genomic profiles.</title>
        <authorList>
            <person name="Matsumoto Y."/>
            <person name="Kinjo T."/>
            <person name="Motooka D."/>
            <person name="Nabeya D."/>
            <person name="Jung N."/>
            <person name="Uechi K."/>
            <person name="Horii T."/>
            <person name="Iida T."/>
            <person name="Fujita J."/>
            <person name="Nakamura S."/>
        </authorList>
    </citation>
    <scope>NUCLEOTIDE SEQUENCE [LARGE SCALE GENOMIC DNA]</scope>
    <source>
        <strain evidence="2 3">JCM 30275</strain>
    </source>
</reference>
<keyword evidence="1" id="KW-0812">Transmembrane</keyword>
<dbReference type="Proteomes" id="UP000467249">
    <property type="component" value="Chromosome"/>
</dbReference>
<organism evidence="2 3">
    <name type="scientific">Mycolicibacterium anyangense</name>
    <dbReference type="NCBI Taxonomy" id="1431246"/>
    <lineage>
        <taxon>Bacteria</taxon>
        <taxon>Bacillati</taxon>
        <taxon>Actinomycetota</taxon>
        <taxon>Actinomycetes</taxon>
        <taxon>Mycobacteriales</taxon>
        <taxon>Mycobacteriaceae</taxon>
        <taxon>Mycolicibacterium</taxon>
    </lineage>
</organism>
<proteinExistence type="predicted"/>
<dbReference type="RefSeq" id="WP_179967296.1">
    <property type="nucleotide sequence ID" value="NZ_AP022620.1"/>
</dbReference>
<evidence type="ECO:0000313" key="3">
    <source>
        <dbReference type="Proteomes" id="UP000467249"/>
    </source>
</evidence>
<gene>
    <name evidence="2" type="ORF">MANY_01420</name>
</gene>
<dbReference type="EMBL" id="AP022620">
    <property type="protein sequence ID" value="BBZ74805.1"/>
    <property type="molecule type" value="Genomic_DNA"/>
</dbReference>
<accession>A0A6N4W2C1</accession>
<keyword evidence="1" id="KW-0472">Membrane</keyword>
<keyword evidence="1" id="KW-1133">Transmembrane helix</keyword>
<keyword evidence="3" id="KW-1185">Reference proteome</keyword>
<name>A0A6N4W2C1_9MYCO</name>
<evidence type="ECO:0000256" key="1">
    <source>
        <dbReference type="SAM" id="Phobius"/>
    </source>
</evidence>